<evidence type="ECO:0000256" key="1">
    <source>
        <dbReference type="SAM" id="SignalP"/>
    </source>
</evidence>
<protein>
    <submittedName>
        <fullName evidence="2">Uncharacterized protein DUF3157</fullName>
    </submittedName>
</protein>
<accession>A0A4R8M9I9</accession>
<evidence type="ECO:0000313" key="2">
    <source>
        <dbReference type="EMBL" id="TDY62289.1"/>
    </source>
</evidence>
<name>A0A4R8M9I9_9FLAO</name>
<dbReference type="InterPro" id="IPR021501">
    <property type="entry name" value="DUF3157"/>
</dbReference>
<feature type="signal peptide" evidence="1">
    <location>
        <begin position="1"/>
        <end position="18"/>
    </location>
</feature>
<comment type="caution">
    <text evidence="2">The sequence shown here is derived from an EMBL/GenBank/DDBJ whole genome shotgun (WGS) entry which is preliminary data.</text>
</comment>
<evidence type="ECO:0000313" key="3">
    <source>
        <dbReference type="Proteomes" id="UP000294824"/>
    </source>
</evidence>
<gene>
    <name evidence="2" type="ORF">DFQ06_2115</name>
</gene>
<feature type="chain" id="PRO_5020263152" evidence="1">
    <location>
        <begin position="19"/>
        <end position="149"/>
    </location>
</feature>
<proteinExistence type="predicted"/>
<keyword evidence="3" id="KW-1185">Reference proteome</keyword>
<dbReference type="EMBL" id="SORL01000008">
    <property type="protein sequence ID" value="TDY62289.1"/>
    <property type="molecule type" value="Genomic_DNA"/>
</dbReference>
<reference evidence="2 3" key="1">
    <citation type="submission" date="2019-03" db="EMBL/GenBank/DDBJ databases">
        <title>Genomic Encyclopedia of Type Strains, Phase III (KMG-III): the genomes of soil and plant-associated and newly described type strains.</title>
        <authorList>
            <person name="Whitman W."/>
        </authorList>
    </citation>
    <scope>NUCLEOTIDE SEQUENCE [LARGE SCALE GENOMIC DNA]</scope>
    <source>
        <strain evidence="2 3">CECT 8301</strain>
    </source>
</reference>
<dbReference type="Pfam" id="PF11355">
    <property type="entry name" value="DUF3157"/>
    <property type="match status" value="1"/>
</dbReference>
<dbReference type="RefSeq" id="WP_133967537.1">
    <property type="nucleotide sequence ID" value="NZ_SORL01000008.1"/>
</dbReference>
<dbReference type="Proteomes" id="UP000294824">
    <property type="component" value="Unassembled WGS sequence"/>
</dbReference>
<dbReference type="AlphaFoldDB" id="A0A4R8M9I9"/>
<organism evidence="2 3">
    <name type="scientific">Algibacter lectus</name>
    <dbReference type="NCBI Taxonomy" id="221126"/>
    <lineage>
        <taxon>Bacteria</taxon>
        <taxon>Pseudomonadati</taxon>
        <taxon>Bacteroidota</taxon>
        <taxon>Flavobacteriia</taxon>
        <taxon>Flavobacteriales</taxon>
        <taxon>Flavobacteriaceae</taxon>
        <taxon>Algibacter</taxon>
    </lineage>
</organism>
<keyword evidence="1" id="KW-0732">Signal</keyword>
<sequence length="149" mass="16847">MKTFTLFLFLLVSSFSFSQTGQIVKTEDGRRVFLKNDYTWEYLDAVDSKSQTALIESLKAAGENGCSLEAGYLEPRLDGKIQSQLKRGRSSMRYVKKKVAKDQNCSVDDVFLLSFSEQKKKAVYHFCANGAEVTYKRLGNSIIKASKLF</sequence>